<keyword evidence="3" id="KW-1185">Reference proteome</keyword>
<proteinExistence type="predicted"/>
<gene>
    <name evidence="2" type="ORF">LG943_03145</name>
</gene>
<feature type="transmembrane region" description="Helical" evidence="1">
    <location>
        <begin position="98"/>
        <end position="117"/>
    </location>
</feature>
<sequence length="156" mass="15600">MPRPVVTTFGIGAGAWVLTGAGHLATVAAQALRPETAEAARAFAAMRAHTVAIAGLPRDLYQLDLGMSLVMAVALVFGGLVCLLVARSAPELVTGARSLSGLALAASLAALGLSVWLLPVPPIALFSVAVAAFGWSLAAARPAPAARPVQATAGRG</sequence>
<accession>A0A9X3NSJ8</accession>
<keyword evidence="1" id="KW-0812">Transmembrane</keyword>
<evidence type="ECO:0000313" key="2">
    <source>
        <dbReference type="EMBL" id="MDA0563331.1"/>
    </source>
</evidence>
<dbReference type="RefSeq" id="WP_270070624.1">
    <property type="nucleotide sequence ID" value="NZ_JAJAQC010000004.1"/>
</dbReference>
<evidence type="ECO:0000256" key="1">
    <source>
        <dbReference type="SAM" id="Phobius"/>
    </source>
</evidence>
<name>A0A9X3NSJ8_9ACTN</name>
<evidence type="ECO:0000313" key="3">
    <source>
        <dbReference type="Proteomes" id="UP001140076"/>
    </source>
</evidence>
<organism evidence="2 3">
    <name type="scientific">Streptomonospora mangrovi</name>
    <dbReference type="NCBI Taxonomy" id="2883123"/>
    <lineage>
        <taxon>Bacteria</taxon>
        <taxon>Bacillati</taxon>
        <taxon>Actinomycetota</taxon>
        <taxon>Actinomycetes</taxon>
        <taxon>Streptosporangiales</taxon>
        <taxon>Nocardiopsidaceae</taxon>
        <taxon>Streptomonospora</taxon>
    </lineage>
</organism>
<protein>
    <submittedName>
        <fullName evidence="2">Uncharacterized protein</fullName>
    </submittedName>
</protein>
<dbReference type="AlphaFoldDB" id="A0A9X3NSJ8"/>
<feature type="transmembrane region" description="Helical" evidence="1">
    <location>
        <begin position="65"/>
        <end position="86"/>
    </location>
</feature>
<dbReference type="InterPro" id="IPR058068">
    <property type="entry name" value="LIC_13387-like"/>
</dbReference>
<keyword evidence="1" id="KW-1133">Transmembrane helix</keyword>
<dbReference type="NCBIfam" id="NF047765">
    <property type="entry name" value="LIC_13387_fam"/>
    <property type="match status" value="1"/>
</dbReference>
<dbReference type="EMBL" id="JAJAQC010000004">
    <property type="protein sequence ID" value="MDA0563331.1"/>
    <property type="molecule type" value="Genomic_DNA"/>
</dbReference>
<feature type="transmembrane region" description="Helical" evidence="1">
    <location>
        <begin position="123"/>
        <end position="140"/>
    </location>
</feature>
<comment type="caution">
    <text evidence="2">The sequence shown here is derived from an EMBL/GenBank/DDBJ whole genome shotgun (WGS) entry which is preliminary data.</text>
</comment>
<dbReference type="Proteomes" id="UP001140076">
    <property type="component" value="Unassembled WGS sequence"/>
</dbReference>
<keyword evidence="1" id="KW-0472">Membrane</keyword>
<reference evidence="2" key="1">
    <citation type="submission" date="2021-10" db="EMBL/GenBank/DDBJ databases">
        <title>Streptomonospora sp. nov., isolated from mangrove soil.</title>
        <authorList>
            <person name="Chen X."/>
            <person name="Ge X."/>
            <person name="Liu W."/>
        </authorList>
    </citation>
    <scope>NUCLEOTIDE SEQUENCE</scope>
    <source>
        <strain evidence="2">S1-112</strain>
    </source>
</reference>